<sequence>MAATQALRDRYLLWTTPSPTRMTTGPYRVTIQGLTPLLPVCSLTLTVTPTPTLAISAAAHRMLHRLTPMRTVRTCRMISLYLAARPARPSIMMTPTTLTELGSPAVLLRKIHITRLP</sequence>
<evidence type="ECO:0000313" key="2">
    <source>
        <dbReference type="Proteomes" id="UP000663419"/>
    </source>
</evidence>
<protein>
    <submittedName>
        <fullName evidence="1">Uncharacterized protein</fullName>
    </submittedName>
</protein>
<accession>A0A8A1LII0</accession>
<organism evidence="1 2">
    <name type="scientific">Ajellomyces capsulatus (strain H88)</name>
    <name type="common">Darling's disease fungus</name>
    <name type="synonym">Histoplasma capsulatum</name>
    <dbReference type="NCBI Taxonomy" id="544711"/>
    <lineage>
        <taxon>Eukaryota</taxon>
        <taxon>Fungi</taxon>
        <taxon>Dikarya</taxon>
        <taxon>Ascomycota</taxon>
        <taxon>Pezizomycotina</taxon>
        <taxon>Eurotiomycetes</taxon>
        <taxon>Eurotiomycetidae</taxon>
        <taxon>Onygenales</taxon>
        <taxon>Ajellomycetaceae</taxon>
        <taxon>Histoplasma</taxon>
    </lineage>
</organism>
<dbReference type="EMBL" id="CP069103">
    <property type="protein sequence ID" value="QSS51597.1"/>
    <property type="molecule type" value="Genomic_DNA"/>
</dbReference>
<reference evidence="1" key="1">
    <citation type="submission" date="2021-01" db="EMBL/GenBank/DDBJ databases">
        <title>Chromosome-level genome assembly of a human fungal pathogen reveals clustering of transcriptionally co-regulated genes.</title>
        <authorList>
            <person name="Voorhies M."/>
            <person name="Cohen S."/>
            <person name="Shea T.P."/>
            <person name="Petrus S."/>
            <person name="Munoz J.F."/>
            <person name="Poplawski S."/>
            <person name="Goldman W.E."/>
            <person name="Michael T."/>
            <person name="Cuomo C.A."/>
            <person name="Sil A."/>
            <person name="Beyhan S."/>
        </authorList>
    </citation>
    <scope>NUCLEOTIDE SEQUENCE</scope>
    <source>
        <strain evidence="1">H88</strain>
    </source>
</reference>
<dbReference type="VEuPathDB" id="FungiDB:I7I53_06960"/>
<evidence type="ECO:0000313" key="1">
    <source>
        <dbReference type="EMBL" id="QSS51597.1"/>
    </source>
</evidence>
<proteinExistence type="predicted"/>
<name>A0A8A1LII0_AJEC8</name>
<dbReference type="Proteomes" id="UP000663419">
    <property type="component" value="Chromosome 2"/>
</dbReference>
<dbReference type="AlphaFoldDB" id="A0A8A1LII0"/>
<gene>
    <name evidence="1" type="ORF">I7I53_06960</name>
</gene>